<dbReference type="EMBL" id="FLOC01000011">
    <property type="protein sequence ID" value="SBS32077.1"/>
    <property type="molecule type" value="Genomic_DNA"/>
</dbReference>
<evidence type="ECO:0000313" key="2">
    <source>
        <dbReference type="Proteomes" id="UP000092627"/>
    </source>
</evidence>
<name>A0A1A8TG51_9GAMM</name>
<reference evidence="1 2" key="1">
    <citation type="submission" date="2016-06" db="EMBL/GenBank/DDBJ databases">
        <authorList>
            <person name="Kjaerup R.B."/>
            <person name="Dalgaard T.S."/>
            <person name="Juul-Madsen H.R."/>
        </authorList>
    </citation>
    <scope>NUCLEOTIDE SEQUENCE [LARGE SCALE GENOMIC DNA]</scope>
    <source>
        <strain evidence="1 2">CECT 5080</strain>
    </source>
</reference>
<proteinExistence type="predicted"/>
<dbReference type="AlphaFoldDB" id="A0A1A8TG51"/>
<sequence>MNNLDMNNPALRLHDILEKGMKHDPRQKTKDVWKSILEVEDDFHLFGKISAVQLLVTEIVCSFERYDPVNYKRYCSWLPQLETAFNQQNLNGDWNTFKSFINQNTLDGISTSALAMSHFSNSKKVSEENLLSLRKHTNCLIEELKSSDLESDIRLFILDHLYSILRALDEYKIKGPEYLIEKIERAAGSAAIKANTQQIPKAKFHSFMNYIANAATIVGLCNSVSDFTGLESPTDIVEITLNSLKN</sequence>
<dbReference type="Proteomes" id="UP000092627">
    <property type="component" value="Unassembled WGS sequence"/>
</dbReference>
<dbReference type="OrthoDB" id="9132762at2"/>
<gene>
    <name evidence="1" type="ORF">MAQ5080_02159</name>
</gene>
<dbReference type="RefSeq" id="WP_156496565.1">
    <property type="nucleotide sequence ID" value="NZ_FLOC01000011.1"/>
</dbReference>
<protein>
    <submittedName>
        <fullName evidence="1">Uncharacterized protein</fullName>
    </submittedName>
</protein>
<organism evidence="1 2">
    <name type="scientific">Marinomonas aquimarina</name>
    <dbReference type="NCBI Taxonomy" id="295068"/>
    <lineage>
        <taxon>Bacteria</taxon>
        <taxon>Pseudomonadati</taxon>
        <taxon>Pseudomonadota</taxon>
        <taxon>Gammaproteobacteria</taxon>
        <taxon>Oceanospirillales</taxon>
        <taxon>Oceanospirillaceae</taxon>
        <taxon>Marinomonas</taxon>
    </lineage>
</organism>
<keyword evidence="2" id="KW-1185">Reference proteome</keyword>
<evidence type="ECO:0000313" key="1">
    <source>
        <dbReference type="EMBL" id="SBS32077.1"/>
    </source>
</evidence>
<accession>A0A1A8TG51</accession>